<name>A0A2S8SV71_9BACT</name>
<dbReference type="InterPro" id="IPR006342">
    <property type="entry name" value="FkbM_mtfrase"/>
</dbReference>
<evidence type="ECO:0000313" key="3">
    <source>
        <dbReference type="Proteomes" id="UP000237684"/>
    </source>
</evidence>
<dbReference type="SUPFAM" id="SSF53335">
    <property type="entry name" value="S-adenosyl-L-methionine-dependent methyltransferases"/>
    <property type="match status" value="1"/>
</dbReference>
<dbReference type="GO" id="GO:0008168">
    <property type="term" value="F:methyltransferase activity"/>
    <property type="evidence" value="ECO:0007669"/>
    <property type="project" value="UniProtKB-KW"/>
</dbReference>
<dbReference type="PANTHER" id="PTHR34203">
    <property type="entry name" value="METHYLTRANSFERASE, FKBM FAMILY PROTEIN"/>
    <property type="match status" value="1"/>
</dbReference>
<dbReference type="OrthoDB" id="7542440at2"/>
<dbReference type="GO" id="GO:0032259">
    <property type="term" value="P:methylation"/>
    <property type="evidence" value="ECO:0007669"/>
    <property type="project" value="UniProtKB-KW"/>
</dbReference>
<dbReference type="InterPro" id="IPR052514">
    <property type="entry name" value="SAM-dependent_MTase"/>
</dbReference>
<comment type="caution">
    <text evidence="2">The sequence shown here is derived from an EMBL/GenBank/DDBJ whole genome shotgun (WGS) entry which is preliminary data.</text>
</comment>
<feature type="domain" description="Methyltransferase FkbM" evidence="1">
    <location>
        <begin position="50"/>
        <end position="262"/>
    </location>
</feature>
<gene>
    <name evidence="2" type="ORF">B1R32_104187</name>
</gene>
<evidence type="ECO:0000259" key="1">
    <source>
        <dbReference type="Pfam" id="PF05050"/>
    </source>
</evidence>
<dbReference type="PANTHER" id="PTHR34203:SF13">
    <property type="entry name" value="EXPRESSED PROTEIN"/>
    <property type="match status" value="1"/>
</dbReference>
<dbReference type="Pfam" id="PF05050">
    <property type="entry name" value="Methyltransf_21"/>
    <property type="match status" value="1"/>
</dbReference>
<keyword evidence="2" id="KW-0808">Transferase</keyword>
<proteinExistence type="predicted"/>
<dbReference type="InterPro" id="IPR029063">
    <property type="entry name" value="SAM-dependent_MTases_sf"/>
</dbReference>
<dbReference type="RefSeq" id="WP_105483059.1">
    <property type="nucleotide sequence ID" value="NZ_NIGF01000004.1"/>
</dbReference>
<keyword evidence="3" id="KW-1185">Reference proteome</keyword>
<evidence type="ECO:0000313" key="2">
    <source>
        <dbReference type="EMBL" id="PQV64690.1"/>
    </source>
</evidence>
<protein>
    <submittedName>
        <fullName evidence="2">Methyltransferase, FkbM family</fullName>
    </submittedName>
</protein>
<accession>A0A2S8SV71</accession>
<dbReference type="AlphaFoldDB" id="A0A2S8SV71"/>
<dbReference type="InParanoid" id="A0A2S8SV71"/>
<dbReference type="Gene3D" id="3.40.50.150">
    <property type="entry name" value="Vaccinia Virus protein VP39"/>
    <property type="match status" value="1"/>
</dbReference>
<dbReference type="Proteomes" id="UP000237684">
    <property type="component" value="Unassembled WGS sequence"/>
</dbReference>
<dbReference type="EMBL" id="NIGF01000004">
    <property type="protein sequence ID" value="PQV64690.1"/>
    <property type="molecule type" value="Genomic_DNA"/>
</dbReference>
<sequence length="285" mass="31772">MKKPRLKSVVLSDGARVFCVHRDEVRGVRAQAQGYFAHGIEISAGDVVFDVGANIGLFALEAARKGATVHAFEPMPATFAALRANAKRFNLSRSRSNLGSGKIEVQRLALGARCEVATFTYFRFLSALSTRFPMQTAQNARLGVESVFDNPLLTPRAGWFRRAPQGIRRAFLSVFTRILFASSSQTCLVETVSMQLQKMPPQKMKSARIDLLKIDVEGAEMEVLQGIEADDWPQIAQVVAEVHDENGRLSAIRELLTRQGFSEIWSEKEPDAGQFEIYLLWARRP</sequence>
<keyword evidence="2" id="KW-0489">Methyltransferase</keyword>
<reference evidence="2 3" key="1">
    <citation type="journal article" date="2018" name="Syst. Appl. Microbiol.">
        <title>Abditibacterium utsteinense sp. nov., the first cultivated member of candidate phylum FBP, isolated from ice-free Antarctic soil samples.</title>
        <authorList>
            <person name="Tahon G."/>
            <person name="Tytgat B."/>
            <person name="Lebbe L."/>
            <person name="Carlier A."/>
            <person name="Willems A."/>
        </authorList>
    </citation>
    <scope>NUCLEOTIDE SEQUENCE [LARGE SCALE GENOMIC DNA]</scope>
    <source>
        <strain evidence="2 3">LMG 29911</strain>
    </source>
</reference>
<organism evidence="2 3">
    <name type="scientific">Abditibacterium utsteinense</name>
    <dbReference type="NCBI Taxonomy" id="1960156"/>
    <lineage>
        <taxon>Bacteria</taxon>
        <taxon>Pseudomonadati</taxon>
        <taxon>Abditibacteriota</taxon>
        <taxon>Abditibacteriia</taxon>
        <taxon>Abditibacteriales</taxon>
        <taxon>Abditibacteriaceae</taxon>
        <taxon>Abditibacterium</taxon>
    </lineage>
</organism>